<evidence type="ECO:0000259" key="1">
    <source>
        <dbReference type="Pfam" id="PF13480"/>
    </source>
</evidence>
<dbReference type="InterPro" id="IPR016181">
    <property type="entry name" value="Acyl_CoA_acyltransferase"/>
</dbReference>
<proteinExistence type="predicted"/>
<comment type="caution">
    <text evidence="2">The sequence shown here is derived from an EMBL/GenBank/DDBJ whole genome shotgun (WGS) entry which is preliminary data.</text>
</comment>
<organism evidence="2">
    <name type="scientific">bioreactor metagenome</name>
    <dbReference type="NCBI Taxonomy" id="1076179"/>
    <lineage>
        <taxon>unclassified sequences</taxon>
        <taxon>metagenomes</taxon>
        <taxon>ecological metagenomes</taxon>
    </lineage>
</organism>
<feature type="domain" description="BioF2-like acetyltransferase" evidence="1">
    <location>
        <begin position="263"/>
        <end position="315"/>
    </location>
</feature>
<evidence type="ECO:0000313" key="2">
    <source>
        <dbReference type="EMBL" id="MPL86016.1"/>
    </source>
</evidence>
<dbReference type="EMBL" id="VSSQ01000215">
    <property type="protein sequence ID" value="MPL86016.1"/>
    <property type="molecule type" value="Genomic_DNA"/>
</dbReference>
<dbReference type="SUPFAM" id="SSF55729">
    <property type="entry name" value="Acyl-CoA N-acyltransferases (Nat)"/>
    <property type="match status" value="1"/>
</dbReference>
<dbReference type="Pfam" id="PF13480">
    <property type="entry name" value="Acetyltransf_6"/>
    <property type="match status" value="1"/>
</dbReference>
<accession>A0A644V3U6</accession>
<gene>
    <name evidence="2" type="ORF">SDC9_31992</name>
</gene>
<dbReference type="AlphaFoldDB" id="A0A644V3U6"/>
<dbReference type="InterPro" id="IPR038740">
    <property type="entry name" value="BioF2-like_GNAT_dom"/>
</dbReference>
<protein>
    <recommendedName>
        <fullName evidence="1">BioF2-like acetyltransferase domain-containing protein</fullName>
    </recommendedName>
</protein>
<sequence>MLKLFKWQDPQLKNIWDDFYQDNLYLSPYSSWEYNNISHNCFKFQTSRWKEKNFFLVEYENDKALAIVPLTLRRGILNIFGDFESGGALDFIYPANTSLNVFETIFRDLRAFFPKHTLCLNKINERSLLYKYLREKGYEPSSTRNCVKIEFSNSYEEYFKSLSQNQRRNMHASHNRLAVDKKEYNLDIKISSIVSETFMKDSLRIYNKREGERVGHERGSFSKFRQLHFEPITPAIKKMTGNFNAGLYLKGAGLMSFLSGFITNGNEIICPRGAIDSTFARYYPGKLLINETIKWLIANTNIRCLDLSRGEEIYKYEMGGIQHINYAYEIKL</sequence>
<name>A0A644V3U6_9ZZZZ</name>
<dbReference type="Gene3D" id="3.40.630.30">
    <property type="match status" value="1"/>
</dbReference>
<reference evidence="2" key="1">
    <citation type="submission" date="2019-08" db="EMBL/GenBank/DDBJ databases">
        <authorList>
            <person name="Kucharzyk K."/>
            <person name="Murdoch R.W."/>
            <person name="Higgins S."/>
            <person name="Loffler F."/>
        </authorList>
    </citation>
    <scope>NUCLEOTIDE SEQUENCE</scope>
</reference>